<protein>
    <recommendedName>
        <fullName evidence="5">ABC transporter domain-containing protein</fullName>
    </recommendedName>
</protein>
<feature type="non-terminal residue" evidence="6">
    <location>
        <position position="99"/>
    </location>
</feature>
<organism evidence="6 7">
    <name type="scientific">Rhizopogon vesiculosus</name>
    <dbReference type="NCBI Taxonomy" id="180088"/>
    <lineage>
        <taxon>Eukaryota</taxon>
        <taxon>Fungi</taxon>
        <taxon>Dikarya</taxon>
        <taxon>Basidiomycota</taxon>
        <taxon>Agaricomycotina</taxon>
        <taxon>Agaricomycetes</taxon>
        <taxon>Agaricomycetidae</taxon>
        <taxon>Boletales</taxon>
        <taxon>Suillineae</taxon>
        <taxon>Rhizopogonaceae</taxon>
        <taxon>Rhizopogon</taxon>
    </lineage>
</organism>
<comment type="caution">
    <text evidence="6">The sequence shown here is derived from an EMBL/GenBank/DDBJ whole genome shotgun (WGS) entry which is preliminary data.</text>
</comment>
<name>A0A1J8Q9F8_9AGAM</name>
<dbReference type="InterPro" id="IPR027417">
    <property type="entry name" value="P-loop_NTPase"/>
</dbReference>
<gene>
    <name evidence="6" type="ORF">AZE42_10764</name>
</gene>
<keyword evidence="3" id="KW-0547">Nucleotide-binding</keyword>
<reference evidence="6 7" key="1">
    <citation type="submission" date="2016-03" db="EMBL/GenBank/DDBJ databases">
        <title>Comparative genomics of the ectomycorrhizal sister species Rhizopogon vinicolor and Rhizopogon vesiculosus (Basidiomycota: Boletales) reveals a divergence of the mating type B locus.</title>
        <authorList>
            <person name="Mujic A.B."/>
            <person name="Kuo A."/>
            <person name="Tritt A."/>
            <person name="Lipzen A."/>
            <person name="Chen C."/>
            <person name="Johnson J."/>
            <person name="Sharma A."/>
            <person name="Barry K."/>
            <person name="Grigoriev I.V."/>
            <person name="Spatafora J.W."/>
        </authorList>
    </citation>
    <scope>NUCLEOTIDE SEQUENCE [LARGE SCALE GENOMIC DNA]</scope>
    <source>
        <strain evidence="6 7">AM-OR11-056</strain>
    </source>
</reference>
<dbReference type="InterPro" id="IPR003439">
    <property type="entry name" value="ABC_transporter-like_ATP-bd"/>
</dbReference>
<dbReference type="Proteomes" id="UP000183567">
    <property type="component" value="Unassembled WGS sequence"/>
</dbReference>
<comment type="subcellular location">
    <subcellularLocation>
        <location evidence="1">Membrane</location>
        <topology evidence="1">Multi-pass membrane protein</topology>
    </subcellularLocation>
</comment>
<dbReference type="OrthoDB" id="2691650at2759"/>
<comment type="similarity">
    <text evidence="2">Belongs to the ABC transporter superfamily. ABCC family. Conjugate transporter (TC 3.A.1.208) subfamily.</text>
</comment>
<keyword evidence="7" id="KW-1185">Reference proteome</keyword>
<dbReference type="AlphaFoldDB" id="A0A1J8Q9F8"/>
<evidence type="ECO:0000313" key="6">
    <source>
        <dbReference type="EMBL" id="OJA16611.1"/>
    </source>
</evidence>
<dbReference type="SUPFAM" id="SSF52540">
    <property type="entry name" value="P-loop containing nucleoside triphosphate hydrolases"/>
    <property type="match status" value="1"/>
</dbReference>
<dbReference type="Pfam" id="PF00005">
    <property type="entry name" value="ABC_tran"/>
    <property type="match status" value="1"/>
</dbReference>
<proteinExistence type="inferred from homology"/>
<sequence>MNAVERVVHYAIELEQEAPHEIEDIPVPSNWPSEGKVVMKDVVMRYRPELPPVLKSLSMSISPGEKIGVVGRTGAGKSSLVTAIYRIVELESGSISIDG</sequence>
<dbReference type="PANTHER" id="PTHR24223">
    <property type="entry name" value="ATP-BINDING CASSETTE SUB-FAMILY C"/>
    <property type="match status" value="1"/>
</dbReference>
<dbReference type="EMBL" id="LVVM01002490">
    <property type="protein sequence ID" value="OJA16611.1"/>
    <property type="molecule type" value="Genomic_DNA"/>
</dbReference>
<evidence type="ECO:0000256" key="2">
    <source>
        <dbReference type="ARBA" id="ARBA00009726"/>
    </source>
</evidence>
<dbReference type="PANTHER" id="PTHR24223:SF456">
    <property type="entry name" value="MULTIDRUG RESISTANCE-ASSOCIATED PROTEIN LETHAL(2)03659"/>
    <property type="match status" value="1"/>
</dbReference>
<dbReference type="GO" id="GO:0016020">
    <property type="term" value="C:membrane"/>
    <property type="evidence" value="ECO:0007669"/>
    <property type="project" value="UniProtKB-SubCell"/>
</dbReference>
<dbReference type="GO" id="GO:0016887">
    <property type="term" value="F:ATP hydrolysis activity"/>
    <property type="evidence" value="ECO:0007669"/>
    <property type="project" value="InterPro"/>
</dbReference>
<dbReference type="Gene3D" id="3.40.50.300">
    <property type="entry name" value="P-loop containing nucleotide triphosphate hydrolases"/>
    <property type="match status" value="1"/>
</dbReference>
<dbReference type="STRING" id="180088.A0A1J8Q9F8"/>
<accession>A0A1J8Q9F8</accession>
<keyword evidence="4" id="KW-0067">ATP-binding</keyword>
<dbReference type="GO" id="GO:0005524">
    <property type="term" value="F:ATP binding"/>
    <property type="evidence" value="ECO:0007669"/>
    <property type="project" value="UniProtKB-KW"/>
</dbReference>
<dbReference type="InterPro" id="IPR050173">
    <property type="entry name" value="ABC_transporter_C-like"/>
</dbReference>
<dbReference type="GO" id="GO:0042626">
    <property type="term" value="F:ATPase-coupled transmembrane transporter activity"/>
    <property type="evidence" value="ECO:0007669"/>
    <property type="project" value="TreeGrafter"/>
</dbReference>
<evidence type="ECO:0000256" key="3">
    <source>
        <dbReference type="ARBA" id="ARBA00022741"/>
    </source>
</evidence>
<evidence type="ECO:0000313" key="7">
    <source>
        <dbReference type="Proteomes" id="UP000183567"/>
    </source>
</evidence>
<evidence type="ECO:0000256" key="4">
    <source>
        <dbReference type="ARBA" id="ARBA00022840"/>
    </source>
</evidence>
<feature type="domain" description="ABC transporter" evidence="5">
    <location>
        <begin position="54"/>
        <end position="99"/>
    </location>
</feature>
<evidence type="ECO:0000259" key="5">
    <source>
        <dbReference type="Pfam" id="PF00005"/>
    </source>
</evidence>
<evidence type="ECO:0000256" key="1">
    <source>
        <dbReference type="ARBA" id="ARBA00004141"/>
    </source>
</evidence>